<evidence type="ECO:0000256" key="3">
    <source>
        <dbReference type="SAM" id="SignalP"/>
    </source>
</evidence>
<dbReference type="Proteomes" id="UP001163846">
    <property type="component" value="Unassembled WGS sequence"/>
</dbReference>
<evidence type="ECO:0000313" key="4">
    <source>
        <dbReference type="EMBL" id="KAJ3842688.1"/>
    </source>
</evidence>
<dbReference type="AlphaFoldDB" id="A0AA38PGW8"/>
<dbReference type="EMBL" id="MU805998">
    <property type="protein sequence ID" value="KAJ3842688.1"/>
    <property type="molecule type" value="Genomic_DNA"/>
</dbReference>
<keyword evidence="3" id="KW-0732">Signal</keyword>
<keyword evidence="2" id="KW-0472">Membrane</keyword>
<accession>A0AA38PGW8</accession>
<feature type="chain" id="PRO_5041283866" evidence="3">
    <location>
        <begin position="24"/>
        <end position="382"/>
    </location>
</feature>
<evidence type="ECO:0000256" key="1">
    <source>
        <dbReference type="SAM" id="MobiDB-lite"/>
    </source>
</evidence>
<name>A0AA38PGW8_9AGAR</name>
<feature type="transmembrane region" description="Helical" evidence="2">
    <location>
        <begin position="160"/>
        <end position="182"/>
    </location>
</feature>
<evidence type="ECO:0000313" key="5">
    <source>
        <dbReference type="Proteomes" id="UP001163846"/>
    </source>
</evidence>
<feature type="region of interest" description="Disordered" evidence="1">
    <location>
        <begin position="269"/>
        <end position="295"/>
    </location>
</feature>
<evidence type="ECO:0000256" key="2">
    <source>
        <dbReference type="SAM" id="Phobius"/>
    </source>
</evidence>
<gene>
    <name evidence="4" type="ORF">F5878DRAFT_372261</name>
</gene>
<keyword evidence="2" id="KW-1133">Transmembrane helix</keyword>
<proteinExistence type="predicted"/>
<feature type="compositionally biased region" description="Polar residues" evidence="1">
    <location>
        <begin position="280"/>
        <end position="295"/>
    </location>
</feature>
<comment type="caution">
    <text evidence="4">The sequence shown here is derived from an EMBL/GenBank/DDBJ whole genome shotgun (WGS) entry which is preliminary data.</text>
</comment>
<organism evidence="4 5">
    <name type="scientific">Lentinula raphanica</name>
    <dbReference type="NCBI Taxonomy" id="153919"/>
    <lineage>
        <taxon>Eukaryota</taxon>
        <taxon>Fungi</taxon>
        <taxon>Dikarya</taxon>
        <taxon>Basidiomycota</taxon>
        <taxon>Agaricomycotina</taxon>
        <taxon>Agaricomycetes</taxon>
        <taxon>Agaricomycetidae</taxon>
        <taxon>Agaricales</taxon>
        <taxon>Marasmiineae</taxon>
        <taxon>Omphalotaceae</taxon>
        <taxon>Lentinula</taxon>
    </lineage>
</organism>
<keyword evidence="5" id="KW-1185">Reference proteome</keyword>
<protein>
    <submittedName>
        <fullName evidence="4">Uncharacterized protein</fullName>
    </submittedName>
</protein>
<keyword evidence="2" id="KW-0812">Transmembrane</keyword>
<feature type="signal peptide" evidence="3">
    <location>
        <begin position="1"/>
        <end position="23"/>
    </location>
</feature>
<sequence length="382" mass="42509">MESPLLVLVIFFLIFQVQETAWARIHIKLTNDTHIITAGHKTAVLWTRNTTDPTYFLVAQMKHGEKTASQSNPVQAKESQTEGNLSVVFKESGKFHLIALNRHVESQSNSDKIHINGNSTLFKSQELNVFNVPSGVATSSVPSASSTTHPSGSEPSTATILAVCLGTVLVAVVALFVVYLILRRRHRKSSTKISDDQYVFSLPSHSNPYSTSPQPSLSWLIRKFWKNPSARASSITLQNSTNNVDGSGWPDSLNFYHTPRAPPRAFVKNSSPSRAAGGTEVSNHTETSLSSMRFSQKTERQMELEERIQELTGKLDLLQKTIRVPETRPNSRTLINMTHNMRIGKWRGQIEKLQELMGSEWALGRTDVIPKGLGYNPELSAF</sequence>
<reference evidence="4" key="1">
    <citation type="submission" date="2022-08" db="EMBL/GenBank/DDBJ databases">
        <authorList>
            <consortium name="DOE Joint Genome Institute"/>
            <person name="Min B."/>
            <person name="Riley R."/>
            <person name="Sierra-Patev S."/>
            <person name="Naranjo-Ortiz M."/>
            <person name="Looney B."/>
            <person name="Konkel Z."/>
            <person name="Slot J.C."/>
            <person name="Sakamoto Y."/>
            <person name="Steenwyk J.L."/>
            <person name="Rokas A."/>
            <person name="Carro J."/>
            <person name="Camarero S."/>
            <person name="Ferreira P."/>
            <person name="Molpeceres G."/>
            <person name="Ruiz-Duenas F.J."/>
            <person name="Serrano A."/>
            <person name="Henrissat B."/>
            <person name="Drula E."/>
            <person name="Hughes K.W."/>
            <person name="Mata J.L."/>
            <person name="Ishikawa N.K."/>
            <person name="Vargas-Isla R."/>
            <person name="Ushijima S."/>
            <person name="Smith C.A."/>
            <person name="Ahrendt S."/>
            <person name="Andreopoulos W."/>
            <person name="He G."/>
            <person name="Labutti K."/>
            <person name="Lipzen A."/>
            <person name="Ng V."/>
            <person name="Sandor L."/>
            <person name="Barry K."/>
            <person name="Martinez A.T."/>
            <person name="Xiao Y."/>
            <person name="Gibbons J.G."/>
            <person name="Terashima K."/>
            <person name="Hibbett D.S."/>
            <person name="Grigoriev I.V."/>
        </authorList>
    </citation>
    <scope>NUCLEOTIDE SEQUENCE</scope>
    <source>
        <strain evidence="4">TFB9207</strain>
    </source>
</reference>